<organism evidence="10 11">
    <name type="scientific">Luteipulveratus flavus</name>
    <dbReference type="NCBI Taxonomy" id="3031728"/>
    <lineage>
        <taxon>Bacteria</taxon>
        <taxon>Bacillati</taxon>
        <taxon>Actinomycetota</taxon>
        <taxon>Actinomycetes</taxon>
        <taxon>Micrococcales</taxon>
        <taxon>Dermacoccaceae</taxon>
        <taxon>Luteipulveratus</taxon>
    </lineage>
</organism>
<keyword evidence="11" id="KW-1185">Reference proteome</keyword>
<dbReference type="EMBL" id="JAROAV010000044">
    <property type="protein sequence ID" value="MDF8265977.1"/>
    <property type="molecule type" value="Genomic_DNA"/>
</dbReference>
<dbReference type="PANTHER" id="PTHR11596:SF5">
    <property type="entry name" value="ALKALINE PHOSPHATASE"/>
    <property type="match status" value="1"/>
</dbReference>
<comment type="cofactor">
    <cofactor evidence="1">
        <name>Mg(2+)</name>
        <dbReference type="ChEBI" id="CHEBI:18420"/>
    </cofactor>
</comment>
<sequence length="471" mass="48428">MSTARLRRRTTLVAVAAAGTLVLAGGYAVAGTGSDLSRPGGAARLHGDQTQAVKKAVKGGHARNVILLIGDGMGDSEITSARNYSVGADGRLPGIDAMPLTGQYTTFSLTKDGKPDYVTDSAASGTGWSTGTKSYDGAIAVDIKGAPHATLLELAKKNGLRTGNVTTAEIEDATPAVQAAHVTSRSCYGPAVTLKTCPTNALENGGRGSIAEQLIDTRADVTLGGGAKTFAEKATAGRYQGLTLRDQAQARGYQLPTTAAELDAVRSADQKRPVLGLFADGNFPVDWSGPAATKDGATKPAARCTPNADRPATQPALKAMTTKAISLLDNAKGSRKGFFLQVEGASIDKQDHAANACGQIGETVGFDAAVKAALDFAKKDGNTTVIVTADHGHTSQIVEPGVNTPGLTTTLLTNEGSPMTLSYGTAPEGGSQEHTGTQVRIGAYGPRAANVVGLTDQTDLHYTIKDALNLR</sequence>
<gene>
    <name evidence="10" type="primary">phoA</name>
    <name evidence="10" type="ORF">P4R38_17150</name>
</gene>
<name>A0ABT6CCH1_9MICO</name>
<dbReference type="CDD" id="cd16012">
    <property type="entry name" value="ALP"/>
    <property type="match status" value="1"/>
</dbReference>
<comment type="caution">
    <text evidence="10">The sequence shown here is derived from an EMBL/GenBank/DDBJ whole genome shotgun (WGS) entry which is preliminary data.</text>
</comment>
<protein>
    <submittedName>
        <fullName evidence="10">Alkaline phosphatase</fullName>
        <ecNumber evidence="10">3.1.3.1</ecNumber>
    </submittedName>
</protein>
<evidence type="ECO:0000256" key="6">
    <source>
        <dbReference type="ARBA" id="ARBA00022801"/>
    </source>
</evidence>
<proteinExistence type="inferred from homology"/>
<keyword evidence="6 10" id="KW-0378">Hydrolase</keyword>
<evidence type="ECO:0000313" key="10">
    <source>
        <dbReference type="EMBL" id="MDF8265977.1"/>
    </source>
</evidence>
<dbReference type="RefSeq" id="WP_277193231.1">
    <property type="nucleotide sequence ID" value="NZ_JAROAV010000044.1"/>
</dbReference>
<dbReference type="Gene3D" id="3.40.720.10">
    <property type="entry name" value="Alkaline Phosphatase, subunit A"/>
    <property type="match status" value="1"/>
</dbReference>
<evidence type="ECO:0000256" key="4">
    <source>
        <dbReference type="ARBA" id="ARBA00022553"/>
    </source>
</evidence>
<dbReference type="EC" id="3.1.3.1" evidence="10"/>
<dbReference type="Proteomes" id="UP001528912">
    <property type="component" value="Unassembled WGS sequence"/>
</dbReference>
<evidence type="ECO:0000256" key="5">
    <source>
        <dbReference type="ARBA" id="ARBA00022723"/>
    </source>
</evidence>
<dbReference type="PANTHER" id="PTHR11596">
    <property type="entry name" value="ALKALINE PHOSPHATASE"/>
    <property type="match status" value="1"/>
</dbReference>
<dbReference type="InterPro" id="IPR017850">
    <property type="entry name" value="Alkaline_phosphatase_core_sf"/>
</dbReference>
<evidence type="ECO:0000256" key="9">
    <source>
        <dbReference type="RuleBase" id="RU003946"/>
    </source>
</evidence>
<dbReference type="Pfam" id="PF00245">
    <property type="entry name" value="Alk_phosphatase"/>
    <property type="match status" value="2"/>
</dbReference>
<evidence type="ECO:0000313" key="11">
    <source>
        <dbReference type="Proteomes" id="UP001528912"/>
    </source>
</evidence>
<evidence type="ECO:0000256" key="8">
    <source>
        <dbReference type="ARBA" id="ARBA00022842"/>
    </source>
</evidence>
<evidence type="ECO:0000256" key="7">
    <source>
        <dbReference type="ARBA" id="ARBA00022833"/>
    </source>
</evidence>
<evidence type="ECO:0000256" key="1">
    <source>
        <dbReference type="ARBA" id="ARBA00001946"/>
    </source>
</evidence>
<reference evidence="10 11" key="1">
    <citation type="submission" date="2023-03" db="EMBL/GenBank/DDBJ databases">
        <title>YIM 133296 draft genome.</title>
        <authorList>
            <person name="Xiong L."/>
        </authorList>
    </citation>
    <scope>NUCLEOTIDE SEQUENCE [LARGE SCALE GENOMIC DNA]</scope>
    <source>
        <strain evidence="10 11">YIM 133296</strain>
    </source>
</reference>
<dbReference type="InterPro" id="IPR018299">
    <property type="entry name" value="Alkaline_phosphatase_AS"/>
</dbReference>
<dbReference type="SUPFAM" id="SSF53649">
    <property type="entry name" value="Alkaline phosphatase-like"/>
    <property type="match status" value="1"/>
</dbReference>
<keyword evidence="4" id="KW-0597">Phosphoprotein</keyword>
<dbReference type="PRINTS" id="PR00113">
    <property type="entry name" value="ALKPHPHTASE"/>
</dbReference>
<dbReference type="SMART" id="SM00098">
    <property type="entry name" value="alkPPc"/>
    <property type="match status" value="1"/>
</dbReference>
<keyword evidence="8" id="KW-0460">Magnesium</keyword>
<comment type="cofactor">
    <cofactor evidence="2">
        <name>Zn(2+)</name>
        <dbReference type="ChEBI" id="CHEBI:29105"/>
    </cofactor>
</comment>
<dbReference type="NCBIfam" id="NF007810">
    <property type="entry name" value="PRK10518.1"/>
    <property type="match status" value="1"/>
</dbReference>
<dbReference type="PROSITE" id="PS00123">
    <property type="entry name" value="ALKALINE_PHOSPHATASE"/>
    <property type="match status" value="1"/>
</dbReference>
<evidence type="ECO:0000256" key="2">
    <source>
        <dbReference type="ARBA" id="ARBA00001947"/>
    </source>
</evidence>
<keyword evidence="5" id="KW-0479">Metal-binding</keyword>
<comment type="similarity">
    <text evidence="3 9">Belongs to the alkaline phosphatase family.</text>
</comment>
<keyword evidence="7" id="KW-0862">Zinc</keyword>
<dbReference type="GO" id="GO:0004035">
    <property type="term" value="F:alkaline phosphatase activity"/>
    <property type="evidence" value="ECO:0007669"/>
    <property type="project" value="UniProtKB-EC"/>
</dbReference>
<accession>A0ABT6CCH1</accession>
<evidence type="ECO:0000256" key="3">
    <source>
        <dbReference type="ARBA" id="ARBA00005984"/>
    </source>
</evidence>
<dbReference type="InterPro" id="IPR001952">
    <property type="entry name" value="Alkaline_phosphatase"/>
</dbReference>